<comment type="caution">
    <text evidence="3">The sequence shown here is derived from an EMBL/GenBank/DDBJ whole genome shotgun (WGS) entry which is preliminary data.</text>
</comment>
<dbReference type="Proteomes" id="UP000598996">
    <property type="component" value="Unassembled WGS sequence"/>
</dbReference>
<accession>A0ABS1W5T5</accession>
<protein>
    <submittedName>
        <fullName evidence="3">Uncharacterized protein</fullName>
    </submittedName>
</protein>
<feature type="region of interest" description="Disordered" evidence="1">
    <location>
        <begin position="1"/>
        <end position="22"/>
    </location>
</feature>
<gene>
    <name evidence="3" type="ORF">JKJ07_48305</name>
</gene>
<proteinExistence type="predicted"/>
<reference evidence="3 4" key="1">
    <citation type="submission" date="2021-01" db="EMBL/GenBank/DDBJ databases">
        <title>Actinoplanes sp. nov. LDG1-01 isolated from lichen.</title>
        <authorList>
            <person name="Saeng-In P."/>
            <person name="Phongsopitanun W."/>
            <person name="Kanchanasin P."/>
            <person name="Yuki M."/>
            <person name="Kudo T."/>
            <person name="Ohkuma M."/>
            <person name="Tanasupawat S."/>
        </authorList>
    </citation>
    <scope>NUCLEOTIDE SEQUENCE [LARGE SCALE GENOMIC DNA]</scope>
    <source>
        <strain evidence="3 4">LDG1-01</strain>
    </source>
</reference>
<feature type="transmembrane region" description="Helical" evidence="2">
    <location>
        <begin position="31"/>
        <end position="55"/>
    </location>
</feature>
<dbReference type="EMBL" id="JAENHO010000026">
    <property type="protein sequence ID" value="MBL7262100.1"/>
    <property type="molecule type" value="Genomic_DNA"/>
</dbReference>
<evidence type="ECO:0000313" key="4">
    <source>
        <dbReference type="Proteomes" id="UP000598996"/>
    </source>
</evidence>
<keyword evidence="2" id="KW-0812">Transmembrane</keyword>
<keyword evidence="4" id="KW-1185">Reference proteome</keyword>
<organism evidence="3 4">
    <name type="scientific">Paractinoplanes lichenicola</name>
    <dbReference type="NCBI Taxonomy" id="2802976"/>
    <lineage>
        <taxon>Bacteria</taxon>
        <taxon>Bacillati</taxon>
        <taxon>Actinomycetota</taxon>
        <taxon>Actinomycetes</taxon>
        <taxon>Micromonosporales</taxon>
        <taxon>Micromonosporaceae</taxon>
        <taxon>Paractinoplanes</taxon>
    </lineage>
</organism>
<keyword evidence="2" id="KW-1133">Transmembrane helix</keyword>
<evidence type="ECO:0000313" key="3">
    <source>
        <dbReference type="EMBL" id="MBL7262100.1"/>
    </source>
</evidence>
<sequence>MTTPRNFGSHGAANVQPGVPRPERRAGVHRLLTVVFSAAALLLAIVAVGLSWLSYARSGEALNRAATAVPAQTSAAPTPTAPEVTDPPVPPDETDEPTADPPGADPSIDVPTEYKPAYTGQSLELSIGCNSSIPVDLDEPRVRGAGPDLVYSLACGSNVGTIALDSDAQASEVTSSSIPPDECADRIRTSPLSPEGSAVRQGRVYCVMTSPGPAAESAKMAVVKINAITGDGSVVLRVTAWDIPK</sequence>
<feature type="compositionally biased region" description="Low complexity" evidence="1">
    <location>
        <begin position="70"/>
        <end position="84"/>
    </location>
</feature>
<dbReference type="RefSeq" id="WP_203078645.1">
    <property type="nucleotide sequence ID" value="NZ_JAENHO010000026.1"/>
</dbReference>
<feature type="region of interest" description="Disordered" evidence="1">
    <location>
        <begin position="70"/>
        <end position="114"/>
    </location>
</feature>
<keyword evidence="2" id="KW-0472">Membrane</keyword>
<name>A0ABS1W5T5_9ACTN</name>
<evidence type="ECO:0000256" key="2">
    <source>
        <dbReference type="SAM" id="Phobius"/>
    </source>
</evidence>
<evidence type="ECO:0000256" key="1">
    <source>
        <dbReference type="SAM" id="MobiDB-lite"/>
    </source>
</evidence>